<keyword evidence="1" id="KW-0285">Flavoprotein</keyword>
<dbReference type="AlphaFoldDB" id="A0A662D9S9"/>
<gene>
    <name evidence="4" type="ORF">DRI96_06490</name>
</gene>
<accession>A0A662D9S9</accession>
<protein>
    <submittedName>
        <fullName evidence="4">Flavodoxin family protein</fullName>
    </submittedName>
</protein>
<dbReference type="Gene3D" id="3.40.50.360">
    <property type="match status" value="1"/>
</dbReference>
<dbReference type="Proteomes" id="UP000267654">
    <property type="component" value="Unassembled WGS sequence"/>
</dbReference>
<evidence type="ECO:0000313" key="5">
    <source>
        <dbReference type="Proteomes" id="UP000267654"/>
    </source>
</evidence>
<evidence type="ECO:0000256" key="2">
    <source>
        <dbReference type="ARBA" id="ARBA00022643"/>
    </source>
</evidence>
<dbReference type="GO" id="GO:0016491">
    <property type="term" value="F:oxidoreductase activity"/>
    <property type="evidence" value="ECO:0007669"/>
    <property type="project" value="InterPro"/>
</dbReference>
<evidence type="ECO:0000259" key="3">
    <source>
        <dbReference type="Pfam" id="PF03358"/>
    </source>
</evidence>
<sequence length="196" mass="22436">MRKVLVIYGSPREDGNTDILLEEIVRGIKKEKNKNMEIEKVYLRKLCIYPCRECRACDKTGRCIIEDDMQKLHAKFLEADWIILGSPIFFYSVTANVKAMIDRCQALWARKYLLREHPGEKPKEKRGGWFVCVGATRGKKLFEGASLTVKYFFDTTGVPYRGELLVRGIDKKGEVLNHPDVLSRAYSLGENIASLS</sequence>
<organism evidence="4 5">
    <name type="scientific">Aerophobetes bacterium</name>
    <dbReference type="NCBI Taxonomy" id="2030807"/>
    <lineage>
        <taxon>Bacteria</taxon>
        <taxon>Candidatus Aerophobota</taxon>
    </lineage>
</organism>
<name>A0A662D9S9_UNCAE</name>
<dbReference type="InterPro" id="IPR005025">
    <property type="entry name" value="FMN_Rdtase-like_dom"/>
</dbReference>
<evidence type="ECO:0000256" key="1">
    <source>
        <dbReference type="ARBA" id="ARBA00022630"/>
    </source>
</evidence>
<evidence type="ECO:0000313" key="4">
    <source>
        <dbReference type="EMBL" id="RLE11267.1"/>
    </source>
</evidence>
<dbReference type="Pfam" id="PF03358">
    <property type="entry name" value="FMN_red"/>
    <property type="match status" value="1"/>
</dbReference>
<dbReference type="PANTHER" id="PTHR43278:SF4">
    <property type="entry name" value="NAD(P)H-DEPENDENT FMN-CONTAINING OXIDOREDUCTASE YWQN-RELATED"/>
    <property type="match status" value="1"/>
</dbReference>
<dbReference type="EMBL" id="QMQB01000261">
    <property type="protein sequence ID" value="RLE11267.1"/>
    <property type="molecule type" value="Genomic_DNA"/>
</dbReference>
<dbReference type="InterPro" id="IPR051796">
    <property type="entry name" value="ISF_SsuE-like"/>
</dbReference>
<dbReference type="InterPro" id="IPR029039">
    <property type="entry name" value="Flavoprotein-like_sf"/>
</dbReference>
<proteinExistence type="predicted"/>
<comment type="caution">
    <text evidence="4">The sequence shown here is derived from an EMBL/GenBank/DDBJ whole genome shotgun (WGS) entry which is preliminary data.</text>
</comment>
<keyword evidence="2" id="KW-0288">FMN</keyword>
<dbReference type="SUPFAM" id="SSF52218">
    <property type="entry name" value="Flavoproteins"/>
    <property type="match status" value="1"/>
</dbReference>
<feature type="domain" description="NADPH-dependent FMN reductase-like" evidence="3">
    <location>
        <begin position="3"/>
        <end position="113"/>
    </location>
</feature>
<dbReference type="PANTHER" id="PTHR43278">
    <property type="entry name" value="NAD(P)H-DEPENDENT FMN-CONTAINING OXIDOREDUCTASE YWQN-RELATED"/>
    <property type="match status" value="1"/>
</dbReference>
<reference evidence="4 5" key="1">
    <citation type="submission" date="2018-06" db="EMBL/GenBank/DDBJ databases">
        <title>Extensive metabolic versatility and redundancy in microbially diverse, dynamic hydrothermal sediments.</title>
        <authorList>
            <person name="Dombrowski N."/>
            <person name="Teske A."/>
            <person name="Baker B.J."/>
        </authorList>
    </citation>
    <scope>NUCLEOTIDE SEQUENCE [LARGE SCALE GENOMIC DNA]</scope>
    <source>
        <strain evidence="4">B19_G9</strain>
    </source>
</reference>